<dbReference type="Pfam" id="PF18181">
    <property type="entry name" value="SLATT_1"/>
    <property type="match status" value="1"/>
</dbReference>
<organism evidence="4 5">
    <name type="scientific">Pelagomonas calceolata</name>
    <dbReference type="NCBI Taxonomy" id="35677"/>
    <lineage>
        <taxon>Eukaryota</taxon>
        <taxon>Sar</taxon>
        <taxon>Stramenopiles</taxon>
        <taxon>Ochrophyta</taxon>
        <taxon>Pelagophyceae</taxon>
        <taxon>Pelagomonadales</taxon>
        <taxon>Pelagomonadaceae</taxon>
        <taxon>Pelagomonas</taxon>
    </lineage>
</organism>
<evidence type="ECO:0000313" key="5">
    <source>
        <dbReference type="Proteomes" id="UP000789595"/>
    </source>
</evidence>
<evidence type="ECO:0000256" key="2">
    <source>
        <dbReference type="SAM" id="Phobius"/>
    </source>
</evidence>
<feature type="domain" description="SMODS and SLOG-associating 2TM effector" evidence="3">
    <location>
        <begin position="944"/>
        <end position="1065"/>
    </location>
</feature>
<keyword evidence="2" id="KW-0472">Membrane</keyword>
<evidence type="ECO:0000259" key="3">
    <source>
        <dbReference type="Pfam" id="PF18181"/>
    </source>
</evidence>
<feature type="transmembrane region" description="Helical" evidence="2">
    <location>
        <begin position="753"/>
        <end position="775"/>
    </location>
</feature>
<keyword evidence="5" id="KW-1185">Reference proteome</keyword>
<accession>A0A8J2SUE3</accession>
<sequence length="1102" mass="122554">MEQQQRARARAAPGGGAAFPEGLVEWTRTCVDEWYRLYNRQQEAANVPIEALIEASQAGDGGPRADAAAVKKLQEELKAKHELEDLQSKNIFSLLKEVTIKGIQAKCLYLTNRQARMLNLENMDKFVMAMDFEPRPKLVINLFEAFASFGHNAYDHGHWSYRKGDIDGDPSVAHGEPAGERGLSETERRLGEFIKDSLLPIAIESNAVIIMGANHCSFSSIFSALSQREAARCGGRLPFYTLCVVDAMHINENTKVAGTNSNTLHKVMPRWKKNAAKLEAMLLESMGAPAKNRYCNTFVPPATHYIIVDAIEEGQPGQSRDKFDTLPTKTLRSYITARFAETLPSLAFGAFAAKDGWEQMQRFSKYTSRGLPLFLVDTKIVPKATTRPQTDDVLAAFSSAKASSSGGRDGDELARRAVRRARLGGGDEEPAWLEGASDKDAKWLRTAAYELLRRDSELEALPQGYNGYHAGDVSYLVYMLHRNSGGHNSPGSSSKLGASSTRGKYIHEVMAMHEEVLRERREGAAKRADVFKQNIRRCADLLVWLDRRRAKAYLEKWHKHRAAQLDEFSTEIASCANRDTIDATLADWFTRWCGTLVRTSLEAAPRREGRCARVVGMFPDVFEQTVVSSGPHKCFAEVPRLREGATIEAAVDAVAGFQAAERSKVVYPDAVYMANDWLLDTYSGLQDVLGSEHTYAGSLAEPERLKLIVESVAEIDRLPKCNTIQGMHILRTAWNKVDMYAHVAQRCKIMSKVCYALLLMLSLASTSLVMASAYMPRQTVSAKGLNQYVLVLTLLTTVNIAFITYVKPEEKWKQLRAASEALIGEMWKFRTRSGHYQQNPGDPPNQTSELFKEFVDDIATNVMKSATVANTAFFARAKGLSTPDAESAALRDNALYRHGQYRSPPSRSDKRCGCRRKTPVAAGYGPNDGCLWDDHQSPCTPEEYLQLRVLPRLQFYQGRLPTYQRLAGLWESLLLASSICGVVLSFFQEARWSPIPIAVTICITAYAEFHDTERKLVRYSEAISRVDSVKMWWDSLSNVEKVSLACVTTLVSTCEDAFADEREAWGSSSVVSAEMDARSGRGPSHHSSLNTIAAGETTVGRV</sequence>
<dbReference type="NCBIfam" id="NF033634">
    <property type="entry name" value="SLATT_1"/>
    <property type="match status" value="1"/>
</dbReference>
<dbReference type="InterPro" id="IPR040884">
    <property type="entry name" value="SLATT_1"/>
</dbReference>
<proteinExistence type="predicted"/>
<dbReference type="InterPro" id="IPR025325">
    <property type="entry name" value="DUF4231"/>
</dbReference>
<dbReference type="AlphaFoldDB" id="A0A8J2SUE3"/>
<evidence type="ECO:0000256" key="1">
    <source>
        <dbReference type="SAM" id="MobiDB-lite"/>
    </source>
</evidence>
<name>A0A8J2SUE3_9STRA</name>
<dbReference type="Proteomes" id="UP000789595">
    <property type="component" value="Unassembled WGS sequence"/>
</dbReference>
<dbReference type="EMBL" id="CAKKNE010000004">
    <property type="protein sequence ID" value="CAH0374941.1"/>
    <property type="molecule type" value="Genomic_DNA"/>
</dbReference>
<feature type="transmembrane region" description="Helical" evidence="2">
    <location>
        <begin position="787"/>
        <end position="806"/>
    </location>
</feature>
<protein>
    <recommendedName>
        <fullName evidence="3">SMODS and SLOG-associating 2TM effector domain-containing protein</fullName>
    </recommendedName>
</protein>
<reference evidence="4" key="1">
    <citation type="submission" date="2021-11" db="EMBL/GenBank/DDBJ databases">
        <authorList>
            <consortium name="Genoscope - CEA"/>
            <person name="William W."/>
        </authorList>
    </citation>
    <scope>NUCLEOTIDE SEQUENCE</scope>
</reference>
<evidence type="ECO:0000313" key="4">
    <source>
        <dbReference type="EMBL" id="CAH0374941.1"/>
    </source>
</evidence>
<comment type="caution">
    <text evidence="4">The sequence shown here is derived from an EMBL/GenBank/DDBJ whole genome shotgun (WGS) entry which is preliminary data.</text>
</comment>
<gene>
    <name evidence="4" type="ORF">PECAL_4P22540</name>
</gene>
<keyword evidence="2" id="KW-1133">Transmembrane helix</keyword>
<feature type="region of interest" description="Disordered" evidence="1">
    <location>
        <begin position="1077"/>
        <end position="1102"/>
    </location>
</feature>
<dbReference type="Pfam" id="PF14015">
    <property type="entry name" value="DUF4231"/>
    <property type="match status" value="1"/>
</dbReference>
<dbReference type="OrthoDB" id="195291at2759"/>
<keyword evidence="2" id="KW-0812">Transmembrane</keyword>